<accession>A0ACC2RMW4</accession>
<evidence type="ECO:0000313" key="2">
    <source>
        <dbReference type="Proteomes" id="UP001165960"/>
    </source>
</evidence>
<proteinExistence type="predicted"/>
<dbReference type="EMBL" id="QTSX02007112">
    <property type="protein sequence ID" value="KAJ9051422.1"/>
    <property type="molecule type" value="Genomic_DNA"/>
</dbReference>
<dbReference type="Proteomes" id="UP001165960">
    <property type="component" value="Unassembled WGS sequence"/>
</dbReference>
<name>A0ACC2RMW4_9FUNG</name>
<comment type="caution">
    <text evidence="1">The sequence shown here is derived from an EMBL/GenBank/DDBJ whole genome shotgun (WGS) entry which is preliminary data.</text>
</comment>
<evidence type="ECO:0000313" key="1">
    <source>
        <dbReference type="EMBL" id="KAJ9051422.1"/>
    </source>
</evidence>
<sequence>MTTSIILGCRLRQSHSARNIFGISRETTNVCLLSSAGDCSDQLQWFPLVKETAAKKGDFKDGFRIKNAESNTLHTPAFASHPPLAPTHTPTSPPTPSLPAWVPLPCQWHLGQPWVSPDLESSQIDNPKKEILQGCSQTQSAAQSGNCRASANSSNSNPTGLDADSNHPRNASQSESKLGIIAKPSNSLDSPCKISPAANQIRALDQKFCPSLPYPLAFQILQQLPEGLIYVVDVQFVGFTLAPSLVMIWSASPDLWGCISDSFLHVGTNPDQFLNIFEDIPSRTQEIYTTSENVMRSLACDDLEFPVVGTAPTTPPDVPHPMPPFLRT</sequence>
<protein>
    <submittedName>
        <fullName evidence="1">Uncharacterized protein</fullName>
    </submittedName>
</protein>
<organism evidence="1 2">
    <name type="scientific">Entomophthora muscae</name>
    <dbReference type="NCBI Taxonomy" id="34485"/>
    <lineage>
        <taxon>Eukaryota</taxon>
        <taxon>Fungi</taxon>
        <taxon>Fungi incertae sedis</taxon>
        <taxon>Zoopagomycota</taxon>
        <taxon>Entomophthoromycotina</taxon>
        <taxon>Entomophthoromycetes</taxon>
        <taxon>Entomophthorales</taxon>
        <taxon>Entomophthoraceae</taxon>
        <taxon>Entomophthora</taxon>
    </lineage>
</organism>
<gene>
    <name evidence="1" type="ORF">DSO57_1004831</name>
</gene>
<reference evidence="1" key="1">
    <citation type="submission" date="2022-04" db="EMBL/GenBank/DDBJ databases">
        <title>Genome of the entomopathogenic fungus Entomophthora muscae.</title>
        <authorList>
            <person name="Elya C."/>
            <person name="Lovett B.R."/>
            <person name="Lee E."/>
            <person name="Macias A.M."/>
            <person name="Hajek A.E."/>
            <person name="De Bivort B.L."/>
            <person name="Kasson M.T."/>
            <person name="De Fine Licht H.H."/>
            <person name="Stajich J.E."/>
        </authorList>
    </citation>
    <scope>NUCLEOTIDE SEQUENCE</scope>
    <source>
        <strain evidence="1">Berkeley</strain>
    </source>
</reference>
<keyword evidence="2" id="KW-1185">Reference proteome</keyword>